<feature type="binding site" evidence="4">
    <location>
        <position position="165"/>
    </location>
    <ligand>
        <name>molybdate</name>
        <dbReference type="ChEBI" id="CHEBI:36264"/>
    </ligand>
</feature>
<dbReference type="EMBL" id="AMZN01000006">
    <property type="protein sequence ID" value="ELR73436.1"/>
    <property type="molecule type" value="Genomic_DNA"/>
</dbReference>
<dbReference type="RefSeq" id="WP_009578017.1">
    <property type="nucleotide sequence ID" value="NZ_AMZN01000006.1"/>
</dbReference>
<comment type="similarity">
    <text evidence="1">Belongs to the bacterial solute-binding protein ModA family.</text>
</comment>
<dbReference type="Proteomes" id="UP000011135">
    <property type="component" value="Unassembled WGS sequence"/>
</dbReference>
<dbReference type="OrthoDB" id="9785015at2"/>
<proteinExistence type="inferred from homology"/>
<dbReference type="GO" id="GO:0030973">
    <property type="term" value="F:molybdate ion binding"/>
    <property type="evidence" value="ECO:0007669"/>
    <property type="project" value="InterPro"/>
</dbReference>
<dbReference type="AlphaFoldDB" id="L8JWK8"/>
<dbReference type="PANTHER" id="PTHR30632">
    <property type="entry name" value="MOLYBDATE-BINDING PERIPLASMIC PROTEIN"/>
    <property type="match status" value="1"/>
</dbReference>
<gene>
    <name evidence="6" type="ORF">C900_04288</name>
</gene>
<dbReference type="InterPro" id="IPR005950">
    <property type="entry name" value="ModA"/>
</dbReference>
<evidence type="ECO:0000256" key="1">
    <source>
        <dbReference type="ARBA" id="ARBA00009175"/>
    </source>
</evidence>
<protein>
    <submittedName>
        <fullName evidence="6">Molybdenum ABC transporter, periplasmic molybdenum-binding protein ModA</fullName>
    </submittedName>
</protein>
<dbReference type="PATRIC" id="fig|1237149.3.peg.572"/>
<evidence type="ECO:0000256" key="3">
    <source>
        <dbReference type="ARBA" id="ARBA00022729"/>
    </source>
</evidence>
<evidence type="ECO:0000256" key="4">
    <source>
        <dbReference type="PIRSR" id="PIRSR004846-1"/>
    </source>
</evidence>
<dbReference type="NCBIfam" id="TIGR01256">
    <property type="entry name" value="modA"/>
    <property type="match status" value="1"/>
</dbReference>
<organism evidence="6 7">
    <name type="scientific">Fulvivirga imtechensis AK7</name>
    <dbReference type="NCBI Taxonomy" id="1237149"/>
    <lineage>
        <taxon>Bacteria</taxon>
        <taxon>Pseudomonadati</taxon>
        <taxon>Bacteroidota</taxon>
        <taxon>Cytophagia</taxon>
        <taxon>Cytophagales</taxon>
        <taxon>Fulvivirgaceae</taxon>
        <taxon>Fulvivirga</taxon>
    </lineage>
</organism>
<accession>L8JWK8</accession>
<keyword evidence="2 4" id="KW-0479">Metal-binding</keyword>
<dbReference type="GO" id="GO:0046872">
    <property type="term" value="F:metal ion binding"/>
    <property type="evidence" value="ECO:0007669"/>
    <property type="project" value="UniProtKB-KW"/>
</dbReference>
<feature type="signal peptide" evidence="5">
    <location>
        <begin position="1"/>
        <end position="16"/>
    </location>
</feature>
<name>L8JWK8_9BACT</name>
<dbReference type="PROSITE" id="PS51257">
    <property type="entry name" value="PROKAR_LIPOPROTEIN"/>
    <property type="match status" value="1"/>
</dbReference>
<sequence length="254" mass="27783">MNKILLLLFTIMVVCACRSGNDAKLTIATSANMRFAIKELVDAFSEQTGIDCEIITGSSGKLMAQIIEGAPYDLFVSADMKYPEALYQRGFTTGTPQTYAYGRLVLWSAAEGIEPDITILTSGQINHIALANPKTAPYGQAAVEVLKHYDIYEKVEQKLVYGESISQTNQFIISGAAEVGFTAKSVVLSSEMADRGAWIAVDENACRPIAQGAVIVKSTGEMKKAEKFYAFLFSEQAKEILEHSGYAKNEYTNR</sequence>
<feature type="binding site" evidence="4">
    <location>
        <position position="59"/>
    </location>
    <ligand>
        <name>molybdate</name>
        <dbReference type="ChEBI" id="CHEBI:36264"/>
    </ligand>
</feature>
<dbReference type="InterPro" id="IPR044084">
    <property type="entry name" value="AvModA-like_subst-bd"/>
</dbReference>
<dbReference type="GO" id="GO:0015689">
    <property type="term" value="P:molybdate ion transport"/>
    <property type="evidence" value="ECO:0007669"/>
    <property type="project" value="InterPro"/>
</dbReference>
<dbReference type="STRING" id="1237149.C900_04288"/>
<dbReference type="Gene3D" id="3.40.190.10">
    <property type="entry name" value="Periplasmic binding protein-like II"/>
    <property type="match status" value="2"/>
</dbReference>
<keyword evidence="3 5" id="KW-0732">Signal</keyword>
<evidence type="ECO:0000256" key="2">
    <source>
        <dbReference type="ARBA" id="ARBA00022723"/>
    </source>
</evidence>
<dbReference type="InterPro" id="IPR050682">
    <property type="entry name" value="ModA/WtpA"/>
</dbReference>
<reference evidence="6 7" key="1">
    <citation type="submission" date="2012-12" db="EMBL/GenBank/DDBJ databases">
        <title>Genome assembly of Fulvivirga imtechensis AK7.</title>
        <authorList>
            <person name="Nupur N."/>
            <person name="Khatri I."/>
            <person name="Kumar R."/>
            <person name="Subramanian S."/>
            <person name="Pinnaka A."/>
        </authorList>
    </citation>
    <scope>NUCLEOTIDE SEQUENCE [LARGE SCALE GENOMIC DNA]</scope>
    <source>
        <strain evidence="6 7">AK7</strain>
    </source>
</reference>
<evidence type="ECO:0000313" key="6">
    <source>
        <dbReference type="EMBL" id="ELR73436.1"/>
    </source>
</evidence>
<evidence type="ECO:0000256" key="5">
    <source>
        <dbReference type="SAM" id="SignalP"/>
    </source>
</evidence>
<dbReference type="PANTHER" id="PTHR30632:SF14">
    <property type="entry name" value="TUNGSTATE_MOLYBDATE_CHROMATE-BINDING PROTEIN MODA"/>
    <property type="match status" value="1"/>
</dbReference>
<dbReference type="SUPFAM" id="SSF53850">
    <property type="entry name" value="Periplasmic binding protein-like II"/>
    <property type="match status" value="1"/>
</dbReference>
<dbReference type="Pfam" id="PF13531">
    <property type="entry name" value="SBP_bac_11"/>
    <property type="match status" value="1"/>
</dbReference>
<keyword evidence="7" id="KW-1185">Reference proteome</keyword>
<dbReference type="eggNOG" id="COG0725">
    <property type="taxonomic scope" value="Bacteria"/>
</dbReference>
<dbReference type="PIRSF" id="PIRSF004846">
    <property type="entry name" value="ModA"/>
    <property type="match status" value="1"/>
</dbReference>
<evidence type="ECO:0000313" key="7">
    <source>
        <dbReference type="Proteomes" id="UP000011135"/>
    </source>
</evidence>
<comment type="caution">
    <text evidence="6">The sequence shown here is derived from an EMBL/GenBank/DDBJ whole genome shotgun (WGS) entry which is preliminary data.</text>
</comment>
<keyword evidence="4" id="KW-0500">Molybdenum</keyword>
<feature type="chain" id="PRO_5003993556" evidence="5">
    <location>
        <begin position="17"/>
        <end position="254"/>
    </location>
</feature>
<dbReference type="CDD" id="cd13539">
    <property type="entry name" value="PBP2_AvModA"/>
    <property type="match status" value="1"/>
</dbReference>